<dbReference type="PANTHER" id="PTHR44329:SF288">
    <property type="entry name" value="MITOGEN-ACTIVATED PROTEIN KINASE KINASE KINASE 20"/>
    <property type="match status" value="1"/>
</dbReference>
<dbReference type="InterPro" id="IPR001245">
    <property type="entry name" value="Ser-Thr/Tyr_kinase_cat_dom"/>
</dbReference>
<dbReference type="Pfam" id="PF07714">
    <property type="entry name" value="PK_Tyr_Ser-Thr"/>
    <property type="match status" value="1"/>
</dbReference>
<keyword evidence="1" id="KW-0808">Transferase</keyword>
<evidence type="ECO:0000256" key="3">
    <source>
        <dbReference type="ARBA" id="ARBA00022777"/>
    </source>
</evidence>
<feature type="domain" description="Protein kinase" evidence="6">
    <location>
        <begin position="36"/>
        <end position="304"/>
    </location>
</feature>
<reference evidence="7 9" key="1">
    <citation type="submission" date="2017-11" db="EMBL/GenBank/DDBJ databases">
        <title>The genome of Rhizophagus clarus HR1 reveals common genetic basis of auxotrophy among arbuscular mycorrhizal fungi.</title>
        <authorList>
            <person name="Kobayashi Y."/>
        </authorList>
    </citation>
    <scope>NUCLEOTIDE SEQUENCE [LARGE SCALE GENOMIC DNA]</scope>
    <source>
        <strain evidence="7 9">HR1</strain>
    </source>
</reference>
<keyword evidence="9" id="KW-1185">Reference proteome</keyword>
<organism evidence="7 9">
    <name type="scientific">Rhizophagus clarus</name>
    <dbReference type="NCBI Taxonomy" id="94130"/>
    <lineage>
        <taxon>Eukaryota</taxon>
        <taxon>Fungi</taxon>
        <taxon>Fungi incertae sedis</taxon>
        <taxon>Mucoromycota</taxon>
        <taxon>Glomeromycotina</taxon>
        <taxon>Glomeromycetes</taxon>
        <taxon>Glomerales</taxon>
        <taxon>Glomeraceae</taxon>
        <taxon>Rhizophagus</taxon>
    </lineage>
</organism>
<dbReference type="InterPro" id="IPR000719">
    <property type="entry name" value="Prot_kinase_dom"/>
</dbReference>
<dbReference type="SUPFAM" id="SSF56112">
    <property type="entry name" value="Protein kinase-like (PK-like)"/>
    <property type="match status" value="1"/>
</dbReference>
<dbReference type="Proteomes" id="UP000615446">
    <property type="component" value="Unassembled WGS sequence"/>
</dbReference>
<protein>
    <submittedName>
        <fullName evidence="8">Kinase-like domain-containing protein</fullName>
    </submittedName>
</protein>
<evidence type="ECO:0000256" key="5">
    <source>
        <dbReference type="PROSITE-ProRule" id="PRU10141"/>
    </source>
</evidence>
<dbReference type="SUPFAM" id="SSF81901">
    <property type="entry name" value="HCP-like"/>
    <property type="match status" value="1"/>
</dbReference>
<dbReference type="GO" id="GO:0005524">
    <property type="term" value="F:ATP binding"/>
    <property type="evidence" value="ECO:0007669"/>
    <property type="project" value="UniProtKB-UniRule"/>
</dbReference>
<dbReference type="Gene3D" id="1.25.40.10">
    <property type="entry name" value="Tetratricopeptide repeat domain"/>
    <property type="match status" value="1"/>
</dbReference>
<sequence>MTGNYNSKNVDMTQWFEWLEDGFTKDYIINHDYNEFKNIKHIGHGGFGEVYQAIWKKSESSVVALKEFDNDKTVIKEIVNEIKLMHKVNFHTNIIQFFGITKKKGEDEMDSNYLLILEYADNGTLKDYLKQNNIKLDWNMKLQFAIQIADAVSYIHQHNIIHRDLHSENILVHQNMIKLADFGLSRRLAEVSTRYDIFGKTAYIDPQYYKMNNNYHYKPNKKSDVYSVGVLLWEISSGQIPFESYNDDFKRIALILEISEGKRETPGFNTPSEYINIYTKCWQDDPNDRPDMQQVLFDLKSINLDVNDTNESLNSDNDDKMQIDEKQLTNIGSLGNEISINDVSFDYKNSIQRGIYEINSIEDDKDNESQLTNIELDNNENTINEILHLYKNSIQRGIYEYSSIELVKQYIIIKNENENRIFEYLLDNIYKQQSVFLLAIFYNHGIGTEKNENKAFELYIEAAENGDIDALNALQYYYQRGIGTEENKNKVFKLYKEAAQIGKVDAIHHLGYCYENGIGTKRNKIKAFNLYKEAAEKGQIDAIHRLGYCYQHGIGTKKNEIKAFELYKEAAKNS</sequence>
<evidence type="ECO:0000259" key="6">
    <source>
        <dbReference type="PROSITE" id="PS50011"/>
    </source>
</evidence>
<dbReference type="InterPro" id="IPR011990">
    <property type="entry name" value="TPR-like_helical_dom_sf"/>
</dbReference>
<evidence type="ECO:0000256" key="2">
    <source>
        <dbReference type="ARBA" id="ARBA00022741"/>
    </source>
</evidence>
<reference evidence="8" key="2">
    <citation type="submission" date="2019-10" db="EMBL/GenBank/DDBJ databases">
        <title>Conservation and host-specific expression of non-tandemly repeated heterogenous ribosome RNA gene in arbuscular mycorrhizal fungi.</title>
        <authorList>
            <person name="Maeda T."/>
            <person name="Kobayashi Y."/>
            <person name="Nakagawa T."/>
            <person name="Ezawa T."/>
            <person name="Yamaguchi K."/>
            <person name="Bino T."/>
            <person name="Nishimoto Y."/>
            <person name="Shigenobu S."/>
            <person name="Kawaguchi M."/>
        </authorList>
    </citation>
    <scope>NUCLEOTIDE SEQUENCE</scope>
    <source>
        <strain evidence="8">HR1</strain>
    </source>
</reference>
<dbReference type="SMART" id="SM00671">
    <property type="entry name" value="SEL1"/>
    <property type="match status" value="4"/>
</dbReference>
<evidence type="ECO:0000313" key="7">
    <source>
        <dbReference type="EMBL" id="GBB88654.1"/>
    </source>
</evidence>
<dbReference type="EMBL" id="BEXD01000582">
    <property type="protein sequence ID" value="GBB88654.1"/>
    <property type="molecule type" value="Genomic_DNA"/>
</dbReference>
<dbReference type="SMART" id="SM00220">
    <property type="entry name" value="S_TKc"/>
    <property type="match status" value="1"/>
</dbReference>
<keyword evidence="3 8" id="KW-0418">Kinase</keyword>
<dbReference type="AlphaFoldDB" id="A0A2Z6QTS0"/>
<name>A0A2Z6QTS0_9GLOM</name>
<dbReference type="InterPro" id="IPR051681">
    <property type="entry name" value="Ser/Thr_Kinases-Pseudokinases"/>
</dbReference>
<feature type="binding site" evidence="5">
    <location>
        <position position="66"/>
    </location>
    <ligand>
        <name>ATP</name>
        <dbReference type="ChEBI" id="CHEBI:30616"/>
    </ligand>
</feature>
<evidence type="ECO:0000256" key="4">
    <source>
        <dbReference type="ARBA" id="ARBA00022840"/>
    </source>
</evidence>
<evidence type="ECO:0000256" key="1">
    <source>
        <dbReference type="ARBA" id="ARBA00022679"/>
    </source>
</evidence>
<dbReference type="EMBL" id="BLAL01000259">
    <property type="protein sequence ID" value="GES97446.1"/>
    <property type="molecule type" value="Genomic_DNA"/>
</dbReference>
<dbReference type="Proteomes" id="UP000247702">
    <property type="component" value="Unassembled WGS sequence"/>
</dbReference>
<dbReference type="GO" id="GO:0004674">
    <property type="term" value="F:protein serine/threonine kinase activity"/>
    <property type="evidence" value="ECO:0007669"/>
    <property type="project" value="TreeGrafter"/>
</dbReference>
<keyword evidence="4 5" id="KW-0067">ATP-binding</keyword>
<evidence type="ECO:0000313" key="8">
    <source>
        <dbReference type="EMBL" id="GES97446.1"/>
    </source>
</evidence>
<dbReference type="PROSITE" id="PS00107">
    <property type="entry name" value="PROTEIN_KINASE_ATP"/>
    <property type="match status" value="1"/>
</dbReference>
<dbReference type="InterPro" id="IPR017441">
    <property type="entry name" value="Protein_kinase_ATP_BS"/>
</dbReference>
<dbReference type="PANTHER" id="PTHR44329">
    <property type="entry name" value="SERINE/THREONINE-PROTEIN KINASE TNNI3K-RELATED"/>
    <property type="match status" value="1"/>
</dbReference>
<dbReference type="OrthoDB" id="2401974at2759"/>
<accession>A0A2Z6QTS0</accession>
<dbReference type="InterPro" id="IPR006597">
    <property type="entry name" value="Sel1-like"/>
</dbReference>
<dbReference type="Pfam" id="PF08238">
    <property type="entry name" value="Sel1"/>
    <property type="match status" value="4"/>
</dbReference>
<dbReference type="Gene3D" id="1.10.510.10">
    <property type="entry name" value="Transferase(Phosphotransferase) domain 1"/>
    <property type="match status" value="1"/>
</dbReference>
<dbReference type="PRINTS" id="PR00109">
    <property type="entry name" value="TYRKINASE"/>
</dbReference>
<keyword evidence="2 5" id="KW-0547">Nucleotide-binding</keyword>
<proteinExistence type="predicted"/>
<gene>
    <name evidence="8" type="ORF">RCL2_002403700</name>
    <name evidence="7" type="ORF">RclHR1_15210001</name>
</gene>
<comment type="caution">
    <text evidence="7">The sequence shown here is derived from an EMBL/GenBank/DDBJ whole genome shotgun (WGS) entry which is preliminary data.</text>
</comment>
<evidence type="ECO:0000313" key="9">
    <source>
        <dbReference type="Proteomes" id="UP000247702"/>
    </source>
</evidence>
<dbReference type="InterPro" id="IPR011009">
    <property type="entry name" value="Kinase-like_dom_sf"/>
</dbReference>
<dbReference type="PROSITE" id="PS50011">
    <property type="entry name" value="PROTEIN_KINASE_DOM"/>
    <property type="match status" value="1"/>
</dbReference>